<dbReference type="OrthoDB" id="8478585at2"/>
<dbReference type="GO" id="GO:0016530">
    <property type="term" value="F:metallochaperone activity"/>
    <property type="evidence" value="ECO:0007669"/>
    <property type="project" value="TreeGrafter"/>
</dbReference>
<sequence>MTTLTIIARLMDYPDEALWQHQEALRCAVEECSLSERHKQLLHAFMGQLFAGSLLAAQAQYCALFDRGCALSLLLFEHVHGDSRARGQAMVDLLNQYQRAGLTLDSRELPDYLPLYLEYLASLDSHEARQGLVDIAPILALLATRLDERGSGYAALFTLLGELAGDTVDVDYDALRQKVRQESRDDTPEALDKVWEEEQVSFMSEANCGGNESHGPRHQQNERVHPQYVHVGMLTGEQK</sequence>
<dbReference type="GO" id="GO:0051082">
    <property type="term" value="F:unfolded protein binding"/>
    <property type="evidence" value="ECO:0007669"/>
    <property type="project" value="InterPro"/>
</dbReference>
<protein>
    <submittedName>
        <fullName evidence="2">Nitrate reductase molybdenum cofactor assembly chaperone</fullName>
    </submittedName>
</protein>
<dbReference type="PANTHER" id="PTHR43680">
    <property type="entry name" value="NITRATE REDUCTASE MOLYBDENUM COFACTOR ASSEMBLY CHAPERONE"/>
    <property type="match status" value="1"/>
</dbReference>
<evidence type="ECO:0000256" key="1">
    <source>
        <dbReference type="ARBA" id="ARBA00023063"/>
    </source>
</evidence>
<accession>A0A1B7L969</accession>
<dbReference type="Pfam" id="PF02613">
    <property type="entry name" value="Nitrate_red_del"/>
    <property type="match status" value="1"/>
</dbReference>
<dbReference type="PANTHER" id="PTHR43680:SF2">
    <property type="entry name" value="NITRATE REDUCTASE MOLYBDENUM COFACTOR ASSEMBLY CHAPERONE NARJ"/>
    <property type="match status" value="1"/>
</dbReference>
<dbReference type="EMBL" id="LYRP01000001">
    <property type="protein sequence ID" value="OAT78866.1"/>
    <property type="molecule type" value="Genomic_DNA"/>
</dbReference>
<dbReference type="InterPro" id="IPR003765">
    <property type="entry name" value="NO3_reductase_chaperone_NarJ"/>
</dbReference>
<keyword evidence="3" id="KW-1185">Reference proteome</keyword>
<dbReference type="AlphaFoldDB" id="A0A1B7L969"/>
<gene>
    <name evidence="2" type="ORF">A9B99_03975</name>
</gene>
<dbReference type="Proteomes" id="UP000078225">
    <property type="component" value="Unassembled WGS sequence"/>
</dbReference>
<dbReference type="STRING" id="1691903.A9B99_03975"/>
<keyword evidence="1" id="KW-0534">Nitrate assimilation</keyword>
<dbReference type="GO" id="GO:0042128">
    <property type="term" value="P:nitrate assimilation"/>
    <property type="evidence" value="ECO:0007669"/>
    <property type="project" value="UniProtKB-KW"/>
</dbReference>
<proteinExistence type="predicted"/>
<name>A0A1B7L969_9ENTR</name>
<dbReference type="Gene3D" id="1.10.3480.10">
    <property type="entry name" value="TorD-like"/>
    <property type="match status" value="1"/>
</dbReference>
<dbReference type="InterPro" id="IPR020945">
    <property type="entry name" value="DMSO/NO3_reduct_chaperone"/>
</dbReference>
<dbReference type="GO" id="GO:0051131">
    <property type="term" value="P:chaperone-mediated protein complex assembly"/>
    <property type="evidence" value="ECO:0007669"/>
    <property type="project" value="InterPro"/>
</dbReference>
<dbReference type="InterPro" id="IPR036411">
    <property type="entry name" value="TorD-like_sf"/>
</dbReference>
<dbReference type="RefSeq" id="WP_064594830.1">
    <property type="nucleotide sequence ID" value="NZ_LYRP01000001.1"/>
</dbReference>
<evidence type="ECO:0000313" key="2">
    <source>
        <dbReference type="EMBL" id="OAT78866.1"/>
    </source>
</evidence>
<evidence type="ECO:0000313" key="3">
    <source>
        <dbReference type="Proteomes" id="UP000078225"/>
    </source>
</evidence>
<dbReference type="SUPFAM" id="SSF89155">
    <property type="entry name" value="TorD-like"/>
    <property type="match status" value="1"/>
</dbReference>
<organism evidence="2 3">
    <name type="scientific">Mangrovibacter phragmitis</name>
    <dbReference type="NCBI Taxonomy" id="1691903"/>
    <lineage>
        <taxon>Bacteria</taxon>
        <taxon>Pseudomonadati</taxon>
        <taxon>Pseudomonadota</taxon>
        <taxon>Gammaproteobacteria</taxon>
        <taxon>Enterobacterales</taxon>
        <taxon>Enterobacteriaceae</taxon>
        <taxon>Mangrovibacter</taxon>
    </lineage>
</organism>
<reference evidence="3" key="1">
    <citation type="submission" date="2016-05" db="EMBL/GenBank/DDBJ databases">
        <authorList>
            <person name="Behera P."/>
            <person name="Vaishampayan P."/>
            <person name="Singh N."/>
            <person name="Raina V."/>
            <person name="Suar M."/>
            <person name="Pattnaik A."/>
            <person name="Rastogi G."/>
        </authorList>
    </citation>
    <scope>NUCLEOTIDE SEQUENCE [LARGE SCALE GENOMIC DNA]</scope>
    <source>
        <strain evidence="3">MP23</strain>
    </source>
</reference>
<comment type="caution">
    <text evidence="2">The sequence shown here is derived from an EMBL/GenBank/DDBJ whole genome shotgun (WGS) entry which is preliminary data.</text>
</comment>
<dbReference type="NCBIfam" id="TIGR00684">
    <property type="entry name" value="narJ"/>
    <property type="match status" value="1"/>
</dbReference>